<dbReference type="PANTHER" id="PTHR14699">
    <property type="entry name" value="STI2 PROTEIN-RELATED"/>
    <property type="match status" value="1"/>
</dbReference>
<dbReference type="Pfam" id="PF25064">
    <property type="entry name" value="ARM_TT21_5th"/>
    <property type="match status" value="1"/>
</dbReference>
<evidence type="ECO:0000259" key="5">
    <source>
        <dbReference type="Pfam" id="PF25064"/>
    </source>
</evidence>
<dbReference type="InterPro" id="IPR040364">
    <property type="entry name" value="TTC21A/TTC21B"/>
</dbReference>
<evidence type="ECO:0000256" key="1">
    <source>
        <dbReference type="ARBA" id="ARBA00010935"/>
    </source>
</evidence>
<feature type="domain" description="Tetratricopeptide repeat protein 21A/21B C-terminal ARM" evidence="4">
    <location>
        <begin position="1122"/>
        <end position="1307"/>
    </location>
</feature>
<evidence type="ECO:0000259" key="3">
    <source>
        <dbReference type="Pfam" id="PF25062"/>
    </source>
</evidence>
<reference evidence="6 7" key="1">
    <citation type="submission" date="2024-04" db="EMBL/GenBank/DDBJ databases">
        <title>Tritrichomonas musculus Genome.</title>
        <authorList>
            <person name="Alves-Ferreira E."/>
            <person name="Grigg M."/>
            <person name="Lorenzi H."/>
            <person name="Galac M."/>
        </authorList>
    </citation>
    <scope>NUCLEOTIDE SEQUENCE [LARGE SCALE GENOMIC DNA]</scope>
    <source>
        <strain evidence="6 7">EAF2021</strain>
    </source>
</reference>
<keyword evidence="7" id="KW-1185">Reference proteome</keyword>
<dbReference type="SUPFAM" id="SSF48452">
    <property type="entry name" value="TPR-like"/>
    <property type="match status" value="4"/>
</dbReference>
<comment type="similarity">
    <text evidence="1">Belongs to the TTC21 family.</text>
</comment>
<comment type="caution">
    <text evidence="6">The sequence shown here is derived from an EMBL/GenBank/DDBJ whole genome shotgun (WGS) entry which is preliminary data.</text>
</comment>
<accession>A0ABR2K536</accession>
<gene>
    <name evidence="6" type="ORF">M9Y10_041491</name>
</gene>
<feature type="compositionally biased region" description="Low complexity" evidence="2">
    <location>
        <begin position="1119"/>
        <end position="1136"/>
    </location>
</feature>
<dbReference type="SMART" id="SM00028">
    <property type="entry name" value="TPR"/>
    <property type="match status" value="5"/>
</dbReference>
<dbReference type="InterPro" id="IPR011990">
    <property type="entry name" value="TPR-like_helical_dom_sf"/>
</dbReference>
<dbReference type="Pfam" id="PF25063">
    <property type="entry name" value="ARM_TT21_C"/>
    <property type="match status" value="1"/>
</dbReference>
<name>A0ABR2K536_9EUKA</name>
<dbReference type="InterPro" id="IPR019734">
    <property type="entry name" value="TPR_rpt"/>
</dbReference>
<dbReference type="EMBL" id="JAPFFF010000007">
    <property type="protein sequence ID" value="KAK8886032.1"/>
    <property type="molecule type" value="Genomic_DNA"/>
</dbReference>
<evidence type="ECO:0000259" key="4">
    <source>
        <dbReference type="Pfam" id="PF25063"/>
    </source>
</evidence>
<dbReference type="Proteomes" id="UP001470230">
    <property type="component" value="Unassembled WGS sequence"/>
</dbReference>
<feature type="domain" description="Tetratricopeptide repeat protein 21A/21B fifth ARM repeats" evidence="5">
    <location>
        <begin position="932"/>
        <end position="1025"/>
    </location>
</feature>
<dbReference type="InterPro" id="IPR056834">
    <property type="entry name" value="ARM_TT21_C"/>
</dbReference>
<evidence type="ECO:0000256" key="2">
    <source>
        <dbReference type="SAM" id="MobiDB-lite"/>
    </source>
</evidence>
<protein>
    <submittedName>
        <fullName evidence="6">Tetratricopeptide repeat protein 21B</fullName>
    </submittedName>
</protein>
<dbReference type="PANTHER" id="PTHR14699:SF0">
    <property type="entry name" value="TETRATRICOPEPTIDE REPEAT PROTEIN 21 HOMOLOG"/>
    <property type="match status" value="1"/>
</dbReference>
<dbReference type="InterPro" id="IPR056833">
    <property type="entry name" value="ARM_TT21_N"/>
</dbReference>
<dbReference type="InterPro" id="IPR056835">
    <property type="entry name" value="ARM_TT21_5th"/>
</dbReference>
<dbReference type="Pfam" id="PF25062">
    <property type="entry name" value="ARM_TT21_N"/>
    <property type="match status" value="1"/>
</dbReference>
<evidence type="ECO:0000313" key="6">
    <source>
        <dbReference type="EMBL" id="KAK8886032.1"/>
    </source>
</evidence>
<sequence>MECYHERAFYYWRHGYYGHVQFICSDALTKVNNDLFLHIWKSLSLGILGQTEDALKEISEIEFRDDLLLLLSISQYCIIKSGSNIDHQKVKELQSEIKKQVKISNQFCISQSAQTAFMFNNIKLANQILSYAKEPMPVSGWIQLIAGDISSAEHIFDSILNTDPNNLLSLYGKYIIYLTTSKNSESLEIYGKIVGRYNFPELNVEKARNSARYGNYDQAVAILHEYQHLLPTTIEYDIFSALNSIIKKADIISTSKHLIRIFHICEQHERNNWKLTSKISLVFGTLSRQNLTLINQTIRISQLAYDSNPTSPLCAQISAYHHIITHNFGVAQSILKSIDYNNIEYTNLNSQFILMKTFHQDKELEDSLDLNEKIGNTFSISTFRSYLARKKNQDASQYIPLILDEIKTVLNSIHDQQFINQNNSTPLEIQYERFLDLFAYLRLDIIFDSFEEIVVLNNTIRNPIIGKLSEEVESYILSLSYPLHGYIPLIFVLAVLSFRQKRYYESEYLFQTILISKWKYRVSECLVYLAQIDIKKRKESLAKIKINEAFSLNDHLKEDYNFHLIRTEIFKDQKHLHALIPFFQNSNRPITATLEFLDLAISMNSFDVAIQIYNLIKPKAIGLIEKGSLALRKAKIVAGYKLFEKAFEILEKLKKHPEFVDKSTVIESEIRFKYKIGSFIDCLKKLQNDNPSSVHCEMIGDGYIKIFDFLNAAKWYKLSFDFSTPNPDTFQKYISALMSAHCFDEAVLTFTENYSKIKNNFFILIFLLKKLIRIERYKEAQKCINTGINLINKTNIIAEADFYCQCGIVSWKLDDIKSARKFFKKASHIYDGIFMDVSFQNAYIDELRAKASFFFIRYARFCTAQQMPEKAIDLFTRAIELDESNSEPVLELVKFYKGRYAVQKCVVLCTEFLKRYPNNEKVALELTTLETLDYSNSIKCLIRVLKAHPNFYSILIRLIEICLRAGKLNIVAKRITKDTAPGMIFANALYLKYTSRYIEAIELFQKIENDHVWGNSAKLEIIKILINPERKYIWCTDGPLTNEEDLIRASAMIDAMSKPKKSNKKMSVKEVNFDIDPINKVILQAEIESSRNTTTSVSSAASLYSSLLDIQKEPEMDQNRNTNTDQNQANSNATTNTINNTANNPNSNFIMNKIQRIAGLVGLARCEIRLGNNRSAERLISEVIELKPYHETYSLFEEAYLIRGHLYLIENNFGPAQHFFFMAISVNMSCKKGWEMSAILYKRNKMYAEAANAYLYCWKLSCNKDLDYGYEYALCSMKANKPEDAIEMCRIINEIQPLYRNMKQNIMLPSFRKLKV</sequence>
<dbReference type="Gene3D" id="1.25.40.10">
    <property type="entry name" value="Tetratricopeptide repeat domain"/>
    <property type="match status" value="3"/>
</dbReference>
<evidence type="ECO:0000313" key="7">
    <source>
        <dbReference type="Proteomes" id="UP001470230"/>
    </source>
</evidence>
<feature type="region of interest" description="Disordered" evidence="2">
    <location>
        <begin position="1117"/>
        <end position="1136"/>
    </location>
</feature>
<proteinExistence type="inferred from homology"/>
<feature type="domain" description="Tetratricopeptide repeat protein 21A/21B N-terminal ARM repeat" evidence="3">
    <location>
        <begin position="9"/>
        <end position="220"/>
    </location>
</feature>
<organism evidence="6 7">
    <name type="scientific">Tritrichomonas musculus</name>
    <dbReference type="NCBI Taxonomy" id="1915356"/>
    <lineage>
        <taxon>Eukaryota</taxon>
        <taxon>Metamonada</taxon>
        <taxon>Parabasalia</taxon>
        <taxon>Tritrichomonadida</taxon>
        <taxon>Tritrichomonadidae</taxon>
        <taxon>Tritrichomonas</taxon>
    </lineage>
</organism>